<evidence type="ECO:0000313" key="4">
    <source>
        <dbReference type="EMBL" id="MBA9026010.1"/>
    </source>
</evidence>
<dbReference type="RefSeq" id="WP_182501976.1">
    <property type="nucleotide sequence ID" value="NZ_JACJHX010000003.1"/>
</dbReference>
<evidence type="ECO:0000256" key="3">
    <source>
        <dbReference type="ARBA" id="ARBA00023315"/>
    </source>
</evidence>
<reference evidence="4 5" key="1">
    <citation type="submission" date="2020-08" db="EMBL/GenBank/DDBJ databases">
        <title>Genomic Encyclopedia of Type Strains, Phase IV (KMG-IV): sequencing the most valuable type-strain genomes for metagenomic binning, comparative biology and taxonomic classification.</title>
        <authorList>
            <person name="Goeker M."/>
        </authorList>
    </citation>
    <scope>NUCLEOTIDE SEQUENCE [LARGE SCALE GENOMIC DNA]</scope>
    <source>
        <strain evidence="4 5">DSM 105481</strain>
    </source>
</reference>
<comment type="caution">
    <text evidence="4">The sequence shown here is derived from an EMBL/GenBank/DDBJ whole genome shotgun (WGS) entry which is preliminary data.</text>
</comment>
<sequence length="289" mass="33285">MIQLSGMQSQQSGMWPSGSMESVIIQQMHETPVVYSYQSIDELSFELKLRKNIIVSARAMNEGYAEFEIFANSRCNPQYWHLTNAGGFQLRHDVIPSDAIQDIYKNSSLYAFECATAIVVIYYHAVLNSMDEHVFNQLFQNLYLYSWHEDPDLGIQSIHTDHFLPGDVVYFNNPDFDPETSWWRGENAVVLGDGTYFGHGLGIGTAEQMIHALNKTRKPESNQSAYLINVVIRPSFKHLAKFSMLPRGDTAYKIQHVVIHHNESSISYDRYLFYLNNVYNQMTYLNPFP</sequence>
<proteinExistence type="inferred from homology"/>
<organism evidence="4 5">
    <name type="scientific">Peribacillus huizhouensis</name>
    <dbReference type="NCBI Taxonomy" id="1501239"/>
    <lineage>
        <taxon>Bacteria</taxon>
        <taxon>Bacillati</taxon>
        <taxon>Bacillota</taxon>
        <taxon>Bacilli</taxon>
        <taxon>Bacillales</taxon>
        <taxon>Bacillaceae</taxon>
        <taxon>Peribacillus</taxon>
    </lineage>
</organism>
<accession>A0ABR6CN51</accession>
<dbReference type="GO" id="GO:0003810">
    <property type="term" value="F:protein-glutamine gamma-glutamyltransferase activity"/>
    <property type="evidence" value="ECO:0007669"/>
    <property type="project" value="UniProtKB-EC"/>
</dbReference>
<dbReference type="NCBIfam" id="NF002869">
    <property type="entry name" value="PRK03187.1"/>
    <property type="match status" value="1"/>
</dbReference>
<evidence type="ECO:0000256" key="2">
    <source>
        <dbReference type="ARBA" id="ARBA00022969"/>
    </source>
</evidence>
<dbReference type="InterPro" id="IPR020916">
    <property type="entry name" value="Gln_gamma-glutamylTfrase_bac"/>
</dbReference>
<evidence type="ECO:0000313" key="5">
    <source>
        <dbReference type="Proteomes" id="UP000626697"/>
    </source>
</evidence>
<keyword evidence="1 4" id="KW-0808">Transferase</keyword>
<evidence type="ECO:0000256" key="1">
    <source>
        <dbReference type="ARBA" id="ARBA00022679"/>
    </source>
</evidence>
<dbReference type="EC" id="2.3.2.13" evidence="4"/>
<protein>
    <submittedName>
        <fullName evidence="4">Protein-glutamine gamma-glutamyltransferase</fullName>
        <ecNumber evidence="4">2.3.2.13</ecNumber>
    </submittedName>
</protein>
<keyword evidence="5" id="KW-1185">Reference proteome</keyword>
<keyword evidence="3 4" id="KW-0012">Acyltransferase</keyword>
<dbReference type="Pfam" id="PF20085">
    <property type="entry name" value="TGL"/>
    <property type="match status" value="1"/>
</dbReference>
<name>A0ABR6CN51_9BACI</name>
<dbReference type="EMBL" id="JACJHX010000003">
    <property type="protein sequence ID" value="MBA9026010.1"/>
    <property type="molecule type" value="Genomic_DNA"/>
</dbReference>
<dbReference type="Proteomes" id="UP000626697">
    <property type="component" value="Unassembled WGS sequence"/>
</dbReference>
<gene>
    <name evidence="4" type="ORF">HNP81_001295</name>
</gene>
<dbReference type="HAMAP" id="MF_00727">
    <property type="entry name" value="Tgl"/>
    <property type="match status" value="1"/>
</dbReference>
<keyword evidence="2" id="KW-0749">Sporulation</keyword>